<accession>A0A1I7KFC4</accession>
<dbReference type="Proteomes" id="UP000183508">
    <property type="component" value="Unassembled WGS sequence"/>
</dbReference>
<organism evidence="1 2">
    <name type="scientific">Alicyclobacillus macrosporangiidus</name>
    <dbReference type="NCBI Taxonomy" id="392015"/>
    <lineage>
        <taxon>Bacteria</taxon>
        <taxon>Bacillati</taxon>
        <taxon>Bacillota</taxon>
        <taxon>Bacilli</taxon>
        <taxon>Bacillales</taxon>
        <taxon>Alicyclobacillaceae</taxon>
        <taxon>Alicyclobacillus</taxon>
    </lineage>
</organism>
<dbReference type="EMBL" id="FPBV01000015">
    <property type="protein sequence ID" value="SFU96096.1"/>
    <property type="molecule type" value="Genomic_DNA"/>
</dbReference>
<evidence type="ECO:0000313" key="1">
    <source>
        <dbReference type="EMBL" id="SFU96096.1"/>
    </source>
</evidence>
<name>A0A1I7KFC4_9BACL</name>
<dbReference type="AlphaFoldDB" id="A0A1I7KFC4"/>
<proteinExistence type="predicted"/>
<keyword evidence="2" id="KW-1185">Reference proteome</keyword>
<protein>
    <submittedName>
        <fullName evidence="1">Uncharacterized protein</fullName>
    </submittedName>
</protein>
<reference evidence="2" key="1">
    <citation type="submission" date="2016-10" db="EMBL/GenBank/DDBJ databases">
        <authorList>
            <person name="Varghese N."/>
        </authorList>
    </citation>
    <scope>NUCLEOTIDE SEQUENCE [LARGE SCALE GENOMIC DNA]</scope>
    <source>
        <strain evidence="2">DSM 17980</strain>
    </source>
</reference>
<evidence type="ECO:0000313" key="2">
    <source>
        <dbReference type="Proteomes" id="UP000183508"/>
    </source>
</evidence>
<gene>
    <name evidence="1" type="ORF">SAMN05421543_11596</name>
</gene>
<sequence length="164" mass="19081">MNQYLRPGHFEHHDISGIPADVDYGKVTIFVCELLVLRSQRIGSHKTLRIGRYRPDDKTFPLPVHDLEILLYPSQSSSKFSLDDGVLRVRKINHQIYRFLITNQTSKCRPHEQLGRFTCEPFPTEHVFRQSTEPLGHLAHVHIPGLIPIVKTHLQDIFRLRWTG</sequence>